<dbReference type="PANTHER" id="PTHR30532:SF28">
    <property type="entry name" value="PETROBACTIN-BINDING PROTEIN YCLQ"/>
    <property type="match status" value="1"/>
</dbReference>
<organism evidence="7 8">
    <name type="scientific">Propioniciclava soli</name>
    <dbReference type="NCBI Taxonomy" id="2775081"/>
    <lineage>
        <taxon>Bacteria</taxon>
        <taxon>Bacillati</taxon>
        <taxon>Actinomycetota</taxon>
        <taxon>Actinomycetes</taxon>
        <taxon>Propionibacteriales</taxon>
        <taxon>Propionibacteriaceae</taxon>
        <taxon>Propioniciclava</taxon>
    </lineage>
</organism>
<evidence type="ECO:0000256" key="1">
    <source>
        <dbReference type="ARBA" id="ARBA00004196"/>
    </source>
</evidence>
<dbReference type="InterPro" id="IPR051313">
    <property type="entry name" value="Bact_iron-sidero_bind"/>
</dbReference>
<evidence type="ECO:0000259" key="6">
    <source>
        <dbReference type="PROSITE" id="PS50983"/>
    </source>
</evidence>
<feature type="chain" id="PRO_5045978109" evidence="5">
    <location>
        <begin position="27"/>
        <end position="327"/>
    </location>
</feature>
<dbReference type="RefSeq" id="WP_232547349.1">
    <property type="nucleotide sequence ID" value="NZ_CP115965.1"/>
</dbReference>
<dbReference type="InterPro" id="IPR002491">
    <property type="entry name" value="ABC_transptr_periplasmic_BD"/>
</dbReference>
<protein>
    <submittedName>
        <fullName evidence="7">ABC transporter substrate-binding protein</fullName>
    </submittedName>
</protein>
<comment type="similarity">
    <text evidence="2">Belongs to the bacterial solute-binding protein 8 family.</text>
</comment>
<dbReference type="Pfam" id="PF01497">
    <property type="entry name" value="Peripla_BP_2"/>
    <property type="match status" value="1"/>
</dbReference>
<feature type="domain" description="Fe/B12 periplasmic-binding" evidence="6">
    <location>
        <begin position="56"/>
        <end position="327"/>
    </location>
</feature>
<evidence type="ECO:0000256" key="3">
    <source>
        <dbReference type="ARBA" id="ARBA00022448"/>
    </source>
</evidence>
<sequence length="327" mass="34172">MPFAPVARVLALSVAALALAGCGAPAATPTATTETQTTVTVSDNVGEHTIAVPPASVVATDNRLFETLSDWGVQLAAAPRDLIPTTIAYRDDESVVNLGSHNEPNLEAVVAVEPDLIINGQRFAQYGEDFARLVPDATVLTLDPRDGEPLDEELKRGVGVIGQVFDKEAEAQQLSDDLDAAIARAEAAYDPSMTVMAVNVSGGNIGYIAPVAGRTLGPVFDILGLTPALEIEGATDDHQGDDISVEAIAASNPGLILVLDRDAAVAADDASYQPASQVLEGSEALANVTAITEGNVVYLPNDTYTNEGIQTYTEFFNTLADQLESQP</sequence>
<gene>
    <name evidence="7" type="ORF">PCC79_14675</name>
</gene>
<evidence type="ECO:0000256" key="4">
    <source>
        <dbReference type="ARBA" id="ARBA00022729"/>
    </source>
</evidence>
<reference evidence="7 8" key="1">
    <citation type="journal article" date="2023" name="Environ Microbiome">
        <title>A coral-associated actinobacterium mitigates coral bleaching under heat stress.</title>
        <authorList>
            <person name="Li J."/>
            <person name="Zou Y."/>
            <person name="Li Q."/>
            <person name="Zhang J."/>
            <person name="Bourne D.G."/>
            <person name="Lyu Y."/>
            <person name="Liu C."/>
            <person name="Zhang S."/>
        </authorList>
    </citation>
    <scope>NUCLEOTIDE SEQUENCE [LARGE SCALE GENOMIC DNA]</scope>
    <source>
        <strain evidence="7 8">SCSIO 13291</strain>
    </source>
</reference>
<keyword evidence="4 5" id="KW-0732">Signal</keyword>
<comment type="subcellular location">
    <subcellularLocation>
        <location evidence="1">Cell envelope</location>
    </subcellularLocation>
</comment>
<dbReference type="Proteomes" id="UP001434337">
    <property type="component" value="Chromosome"/>
</dbReference>
<dbReference type="Gene3D" id="3.40.50.1980">
    <property type="entry name" value="Nitrogenase molybdenum iron protein domain"/>
    <property type="match status" value="2"/>
</dbReference>
<evidence type="ECO:0000256" key="2">
    <source>
        <dbReference type="ARBA" id="ARBA00008814"/>
    </source>
</evidence>
<dbReference type="PANTHER" id="PTHR30532">
    <property type="entry name" value="IRON III DICITRATE-BINDING PERIPLASMIC PROTEIN"/>
    <property type="match status" value="1"/>
</dbReference>
<name>A0ABZ3C607_9ACTN</name>
<keyword evidence="8" id="KW-1185">Reference proteome</keyword>
<feature type="signal peptide" evidence="5">
    <location>
        <begin position="1"/>
        <end position="26"/>
    </location>
</feature>
<evidence type="ECO:0000256" key="5">
    <source>
        <dbReference type="SAM" id="SignalP"/>
    </source>
</evidence>
<proteinExistence type="inferred from homology"/>
<dbReference type="EMBL" id="CP115965">
    <property type="protein sequence ID" value="WZW98118.1"/>
    <property type="molecule type" value="Genomic_DNA"/>
</dbReference>
<keyword evidence="3" id="KW-0813">Transport</keyword>
<evidence type="ECO:0000313" key="7">
    <source>
        <dbReference type="EMBL" id="WZW98118.1"/>
    </source>
</evidence>
<dbReference type="PROSITE" id="PS50983">
    <property type="entry name" value="FE_B12_PBP"/>
    <property type="match status" value="1"/>
</dbReference>
<accession>A0ABZ3C607</accession>
<evidence type="ECO:0000313" key="8">
    <source>
        <dbReference type="Proteomes" id="UP001434337"/>
    </source>
</evidence>
<dbReference type="SUPFAM" id="SSF53807">
    <property type="entry name" value="Helical backbone' metal receptor"/>
    <property type="match status" value="1"/>
</dbReference>